<reference evidence="2 3" key="1">
    <citation type="submission" date="2016-07" db="EMBL/GenBank/DDBJ databases">
        <title>Pervasive Adenine N6-methylation of Active Genes in Fungi.</title>
        <authorList>
            <consortium name="DOE Joint Genome Institute"/>
            <person name="Mondo S.J."/>
            <person name="Dannebaum R.O."/>
            <person name="Kuo R.C."/>
            <person name="Labutti K."/>
            <person name="Haridas S."/>
            <person name="Kuo A."/>
            <person name="Salamov A."/>
            <person name="Ahrendt S.R."/>
            <person name="Lipzen A."/>
            <person name="Sullivan W."/>
            <person name="Andreopoulos W.B."/>
            <person name="Clum A."/>
            <person name="Lindquist E."/>
            <person name="Daum C."/>
            <person name="Ramamoorthy G.K."/>
            <person name="Gryganskyi A."/>
            <person name="Culley D."/>
            <person name="Magnuson J.K."/>
            <person name="James T.Y."/>
            <person name="O'Malley M.A."/>
            <person name="Stajich J.E."/>
            <person name="Spatafora J.W."/>
            <person name="Visel A."/>
            <person name="Grigoriev I.V."/>
        </authorList>
    </citation>
    <scope>NUCLEOTIDE SEQUENCE [LARGE SCALE GENOMIC DNA]</scope>
    <source>
        <strain evidence="2 3">CBS 931.73</strain>
    </source>
</reference>
<feature type="compositionally biased region" description="Basic residues" evidence="1">
    <location>
        <begin position="440"/>
        <end position="449"/>
    </location>
</feature>
<feature type="compositionally biased region" description="Polar residues" evidence="1">
    <location>
        <begin position="16"/>
        <end position="26"/>
    </location>
</feature>
<feature type="region of interest" description="Disordered" evidence="1">
    <location>
        <begin position="1"/>
        <end position="84"/>
    </location>
</feature>
<dbReference type="STRING" id="1314790.A0A1Y1YUT5"/>
<evidence type="ECO:0000313" key="3">
    <source>
        <dbReference type="Proteomes" id="UP000193498"/>
    </source>
</evidence>
<dbReference type="InParanoid" id="A0A1Y1YUT5"/>
<name>A0A1Y1YUT5_9FUNG</name>
<accession>A0A1Y1YUT5</accession>
<keyword evidence="3" id="KW-1185">Reference proteome</keyword>
<feature type="compositionally biased region" description="Polar residues" evidence="1">
    <location>
        <begin position="46"/>
        <end position="67"/>
    </location>
</feature>
<comment type="caution">
    <text evidence="2">The sequence shown here is derived from an EMBL/GenBank/DDBJ whole genome shotgun (WGS) entry which is preliminary data.</text>
</comment>
<feature type="compositionally biased region" description="Basic and acidic residues" evidence="1">
    <location>
        <begin position="648"/>
        <end position="659"/>
    </location>
</feature>
<evidence type="ECO:0000256" key="1">
    <source>
        <dbReference type="SAM" id="MobiDB-lite"/>
    </source>
</evidence>
<feature type="compositionally biased region" description="Basic and acidic residues" evidence="1">
    <location>
        <begin position="423"/>
        <end position="435"/>
    </location>
</feature>
<feature type="compositionally biased region" description="Polar residues" evidence="1">
    <location>
        <begin position="631"/>
        <end position="647"/>
    </location>
</feature>
<dbReference type="Proteomes" id="UP000193498">
    <property type="component" value="Unassembled WGS sequence"/>
</dbReference>
<organism evidence="2 3">
    <name type="scientific">Basidiobolus meristosporus CBS 931.73</name>
    <dbReference type="NCBI Taxonomy" id="1314790"/>
    <lineage>
        <taxon>Eukaryota</taxon>
        <taxon>Fungi</taxon>
        <taxon>Fungi incertae sedis</taxon>
        <taxon>Zoopagomycota</taxon>
        <taxon>Entomophthoromycotina</taxon>
        <taxon>Basidiobolomycetes</taxon>
        <taxon>Basidiobolales</taxon>
        <taxon>Basidiobolaceae</taxon>
        <taxon>Basidiobolus</taxon>
    </lineage>
</organism>
<feature type="compositionally biased region" description="Polar residues" evidence="1">
    <location>
        <begin position="599"/>
        <end position="622"/>
    </location>
</feature>
<feature type="region of interest" description="Disordered" evidence="1">
    <location>
        <begin position="423"/>
        <end position="517"/>
    </location>
</feature>
<evidence type="ECO:0000313" key="2">
    <source>
        <dbReference type="EMBL" id="ORY01790.1"/>
    </source>
</evidence>
<proteinExistence type="predicted"/>
<dbReference type="EMBL" id="MCFE01000065">
    <property type="protein sequence ID" value="ORY01790.1"/>
    <property type="molecule type" value="Genomic_DNA"/>
</dbReference>
<feature type="region of interest" description="Disordered" evidence="1">
    <location>
        <begin position="599"/>
        <end position="742"/>
    </location>
</feature>
<feature type="compositionally biased region" description="Low complexity" evidence="1">
    <location>
        <begin position="68"/>
        <end position="80"/>
    </location>
</feature>
<feature type="compositionally biased region" description="Polar residues" evidence="1">
    <location>
        <begin position="721"/>
        <end position="742"/>
    </location>
</feature>
<protein>
    <submittedName>
        <fullName evidence="2">Uncharacterized protein</fullName>
    </submittedName>
</protein>
<feature type="compositionally biased region" description="Polar residues" evidence="1">
    <location>
        <begin position="473"/>
        <end position="498"/>
    </location>
</feature>
<dbReference type="AlphaFoldDB" id="A0A1Y1YUT5"/>
<dbReference type="OrthoDB" id="2161743at2759"/>
<sequence>MTEICNQERAIEDDSPNLSCQSSPETLSYDVVGSQMKQAAPDESNDSQYPSTIEGQSHDQNISLHPTSSMSSLNSENLSMGPRSDPERPKMLVFVFHNFYESFITPDQPNNSRVVLDQSVVVALLDHAYTDDKFNNYGYLGGKRVSTSRHSGEVICHISHFIPSIRSVESMLAGKGEESTIALKLAVEAFASMGVELLGWYRRLDATPTSLHPEPDADHIMSDATLYSAVPVIFGVNQQPYTSPESIRQIAGTLKVWKQMSFKIPGVLTIDTYMYMMQAILVESHVLFEAQRLDCGAMAGRKLFTDSEYDSFLMRFWKTSAIQYHSRASGLKLKKTVEQEFHSLALKKHHLKSLLTHKISHLQHQIELNYKNTTTGIRERKLAALEKLIDQTLTEKFESDSQAGSFNIGAWINAGTRAKDVPNEEYDTNFKRKSDVGTPKPKRQRKSGHSKYEPNRTIHYWPLGSPANGYARSLSQPQFTGKPNSSPHSQSDITPTQQPHRDFVSFSHPPTPKSAEVSPVRGYEQQLHNPNPNIVHTPDNSQIFLPPASQLPNTRIPSYGPSNTSPPAAHPNMGLAGSDSASVILPSIHGLFEMAATESATMGEPSNATLDNPISPIQNGSTLDRPMLPPNISSDHSSSAINEQSLSDTHEKSEVRNEPAAESPMNKETMAHQARPDEIHESPTQLATKLADSGTGLSADRIADTTLQEEHITDGAPSKCDSLSSTKPNQPLSESENQNNHT</sequence>
<gene>
    <name evidence="2" type="ORF">K493DRAFT_298233</name>
</gene>